<sequence>MLRKLIIGRTITPRHAVRKLWNEAAARKACRANGEQSFICSTEDTIGRRNLTLAEHYSVAARSQNKTRRRGKDLPWTIELAKGMKVLVTDNVETDLDVTNGARGEIVDIVLHPDEPPITNDPIVKLKYLPSYILVKLSRTRVSKLSGLEDSVIPVEPRISSMQIKVKTDRGKTVTRTVTRKQ</sequence>
<dbReference type="STRING" id="436010.A0A166QSK3"/>
<proteinExistence type="predicted"/>
<dbReference type="EMBL" id="KV417508">
    <property type="protein sequence ID" value="KZP27491.1"/>
    <property type="molecule type" value="Genomic_DNA"/>
</dbReference>
<keyword evidence="2" id="KW-1185">Reference proteome</keyword>
<dbReference type="OrthoDB" id="2986975at2759"/>
<reference evidence="1 2" key="1">
    <citation type="journal article" date="2016" name="Mol. Biol. Evol.">
        <title>Comparative Genomics of Early-Diverging Mushroom-Forming Fungi Provides Insights into the Origins of Lignocellulose Decay Capabilities.</title>
        <authorList>
            <person name="Nagy L.G."/>
            <person name="Riley R."/>
            <person name="Tritt A."/>
            <person name="Adam C."/>
            <person name="Daum C."/>
            <person name="Floudas D."/>
            <person name="Sun H."/>
            <person name="Yadav J.S."/>
            <person name="Pangilinan J."/>
            <person name="Larsson K.H."/>
            <person name="Matsuura K."/>
            <person name="Barry K."/>
            <person name="Labutti K."/>
            <person name="Kuo R."/>
            <person name="Ohm R.A."/>
            <person name="Bhattacharya S.S."/>
            <person name="Shirouzu T."/>
            <person name="Yoshinaga Y."/>
            <person name="Martin F.M."/>
            <person name="Grigoriev I.V."/>
            <person name="Hibbett D.S."/>
        </authorList>
    </citation>
    <scope>NUCLEOTIDE SEQUENCE [LARGE SCALE GENOMIC DNA]</scope>
    <source>
        <strain evidence="1 2">CBS 109695</strain>
    </source>
</reference>
<evidence type="ECO:0000313" key="1">
    <source>
        <dbReference type="EMBL" id="KZP27491.1"/>
    </source>
</evidence>
<organism evidence="1 2">
    <name type="scientific">Athelia psychrophila</name>
    <dbReference type="NCBI Taxonomy" id="1759441"/>
    <lineage>
        <taxon>Eukaryota</taxon>
        <taxon>Fungi</taxon>
        <taxon>Dikarya</taxon>
        <taxon>Basidiomycota</taxon>
        <taxon>Agaricomycotina</taxon>
        <taxon>Agaricomycetes</taxon>
        <taxon>Agaricomycetidae</taxon>
        <taxon>Atheliales</taxon>
        <taxon>Atheliaceae</taxon>
        <taxon>Athelia</taxon>
    </lineage>
</organism>
<evidence type="ECO:0000313" key="2">
    <source>
        <dbReference type="Proteomes" id="UP000076532"/>
    </source>
</evidence>
<accession>A0A166QSK3</accession>
<name>A0A166QSK3_9AGAM</name>
<gene>
    <name evidence="1" type="ORF">FIBSPDRAFT_999353</name>
</gene>
<dbReference type="AlphaFoldDB" id="A0A166QSK3"/>
<protein>
    <submittedName>
        <fullName evidence="1">Uncharacterized protein</fullName>
    </submittedName>
</protein>
<dbReference type="Proteomes" id="UP000076532">
    <property type="component" value="Unassembled WGS sequence"/>
</dbReference>